<organism evidence="1 2">
    <name type="scientific">Paraburkholderia xenovorans (strain LB400)</name>
    <dbReference type="NCBI Taxonomy" id="266265"/>
    <lineage>
        <taxon>Bacteria</taxon>
        <taxon>Pseudomonadati</taxon>
        <taxon>Pseudomonadota</taxon>
        <taxon>Betaproteobacteria</taxon>
        <taxon>Burkholderiales</taxon>
        <taxon>Burkholderiaceae</taxon>
        <taxon>Paraburkholderia</taxon>
    </lineage>
</organism>
<protein>
    <submittedName>
        <fullName evidence="1">Uncharacterized protein</fullName>
    </submittedName>
</protein>
<dbReference type="KEGG" id="bxe:Bxe_B0251"/>
<gene>
    <name evidence="1" type="ORF">Bxe_B0251</name>
</gene>
<accession>Q13JP5</accession>
<evidence type="ECO:0000313" key="1">
    <source>
        <dbReference type="EMBL" id="ABE35694.1"/>
    </source>
</evidence>
<dbReference type="AlphaFoldDB" id="Q13JP5"/>
<sequence>MPFWPERVENAIDASLQNRLLSIHGLPLDSLRCRHHHGDHHHRRVVWRLHALEARSCGKPPKASPETDGAFGVSGTSVCGVYSQYSVQME</sequence>
<reference evidence="1 2" key="1">
    <citation type="journal article" date="2006" name="Proc. Natl. Acad. Sci. U.S.A.">
        <title>Burkholderia xenovorans LB400 harbors a multi-replicon, 9.73-Mbp genome shaped for versatility.</title>
        <authorList>
            <person name="Chain P.S."/>
            <person name="Denef V.J."/>
            <person name="Konstantinidis K.T."/>
            <person name="Vergez L.M."/>
            <person name="Agullo L."/>
            <person name="Reyes V.L."/>
            <person name="Hauser L."/>
            <person name="Cordova M."/>
            <person name="Gomez L."/>
            <person name="Gonzalez M."/>
            <person name="Land M."/>
            <person name="Lao V."/>
            <person name="Larimer F."/>
            <person name="LiPuma J.J."/>
            <person name="Mahenthiralingam E."/>
            <person name="Malfatti S.A."/>
            <person name="Marx C.J."/>
            <person name="Parnell J.J."/>
            <person name="Ramette A."/>
            <person name="Richardson P."/>
            <person name="Seeger M."/>
            <person name="Smith D."/>
            <person name="Spilker T."/>
            <person name="Sul W.J."/>
            <person name="Tsoi T.V."/>
            <person name="Ulrich L.E."/>
            <person name="Zhulin I.B."/>
            <person name="Tiedje J.M."/>
        </authorList>
    </citation>
    <scope>NUCLEOTIDE SEQUENCE [LARGE SCALE GENOMIC DNA]</scope>
    <source>
        <strain evidence="1 2">LB400</strain>
    </source>
</reference>
<name>Q13JP5_PARXL</name>
<keyword evidence="2" id="KW-1185">Reference proteome</keyword>
<dbReference type="Proteomes" id="UP000001817">
    <property type="component" value="Chromosome 2"/>
</dbReference>
<proteinExistence type="predicted"/>
<evidence type="ECO:0000313" key="2">
    <source>
        <dbReference type="Proteomes" id="UP000001817"/>
    </source>
</evidence>
<dbReference type="EMBL" id="CP000271">
    <property type="protein sequence ID" value="ABE35694.1"/>
    <property type="molecule type" value="Genomic_DNA"/>
</dbReference>